<dbReference type="Gene3D" id="3.40.630.30">
    <property type="match status" value="1"/>
</dbReference>
<evidence type="ECO:0000256" key="1">
    <source>
        <dbReference type="ARBA" id="ARBA00022679"/>
    </source>
</evidence>
<dbReference type="RefSeq" id="WP_106193639.1">
    <property type="nucleotide sequence ID" value="NZ_PVTO01000013.1"/>
</dbReference>
<comment type="similarity">
    <text evidence="3">Belongs to the acetyltransferase family. RimJ subfamily.</text>
</comment>
<dbReference type="GO" id="GO:0016747">
    <property type="term" value="F:acyltransferase activity, transferring groups other than amino-acyl groups"/>
    <property type="evidence" value="ECO:0007669"/>
    <property type="project" value="InterPro"/>
</dbReference>
<dbReference type="OrthoDB" id="9798081at2"/>
<evidence type="ECO:0000259" key="4">
    <source>
        <dbReference type="PROSITE" id="PS51186"/>
    </source>
</evidence>
<dbReference type="InterPro" id="IPR051531">
    <property type="entry name" value="N-acetyltransferase"/>
</dbReference>
<sequence length="185" mass="21340">MKHKGTETLESNRLLLRKFTVEDADLMYENWAKDEDVTQYLTWPAHRNTDETRSLLKHWVSQYKELDTYRWCIELKEDEVPVGSISVVSLDSRVESAEIGYCIGKSYWRNGLTTEAVQTVVSFLFDRVGINRVEAHIDPRNEGSGQVLVKSGFIYTGLRRQVAVNNRGICDIMTYELLKEDVLST</sequence>
<evidence type="ECO:0000256" key="2">
    <source>
        <dbReference type="ARBA" id="ARBA00023315"/>
    </source>
</evidence>
<dbReference type="PANTHER" id="PTHR43792:SF8">
    <property type="entry name" value="[RIBOSOMAL PROTEIN US5]-ALANINE N-ACETYLTRANSFERASE"/>
    <property type="match status" value="1"/>
</dbReference>
<dbReference type="InterPro" id="IPR016181">
    <property type="entry name" value="Acyl_CoA_acyltransferase"/>
</dbReference>
<keyword evidence="2" id="KW-0012">Acyltransferase</keyword>
<dbReference type="PANTHER" id="PTHR43792">
    <property type="entry name" value="GNAT FAMILY, PUTATIVE (AFU_ORTHOLOGUE AFUA_3G00765)-RELATED-RELATED"/>
    <property type="match status" value="1"/>
</dbReference>
<feature type="domain" description="N-acetyltransferase" evidence="4">
    <location>
        <begin position="14"/>
        <end position="176"/>
    </location>
</feature>
<evidence type="ECO:0000313" key="5">
    <source>
        <dbReference type="EMBL" id="PRY82272.1"/>
    </source>
</evidence>
<comment type="caution">
    <text evidence="5">The sequence shown here is derived from an EMBL/GenBank/DDBJ whole genome shotgun (WGS) entry which is preliminary data.</text>
</comment>
<dbReference type="Pfam" id="PF13302">
    <property type="entry name" value="Acetyltransf_3"/>
    <property type="match status" value="1"/>
</dbReference>
<keyword evidence="1 5" id="KW-0808">Transferase</keyword>
<gene>
    <name evidence="5" type="ORF">CLV38_1139</name>
</gene>
<protein>
    <submittedName>
        <fullName evidence="5">Ribosomal-protein-alanine N-acetyltransferase</fullName>
    </submittedName>
</protein>
<dbReference type="PROSITE" id="PS51186">
    <property type="entry name" value="GNAT"/>
    <property type="match status" value="1"/>
</dbReference>
<keyword evidence="6" id="KW-1185">Reference proteome</keyword>
<dbReference type="SUPFAM" id="SSF55729">
    <property type="entry name" value="Acyl-CoA N-acyltransferases (Nat)"/>
    <property type="match status" value="1"/>
</dbReference>
<evidence type="ECO:0000256" key="3">
    <source>
        <dbReference type="ARBA" id="ARBA00038502"/>
    </source>
</evidence>
<evidence type="ECO:0000313" key="6">
    <source>
        <dbReference type="Proteomes" id="UP000238205"/>
    </source>
</evidence>
<dbReference type="InterPro" id="IPR000182">
    <property type="entry name" value="GNAT_dom"/>
</dbReference>
<proteinExistence type="inferred from homology"/>
<reference evidence="5 6" key="1">
    <citation type="submission" date="2018-03" db="EMBL/GenBank/DDBJ databases">
        <title>Genomic Encyclopedia of Archaeal and Bacterial Type Strains, Phase II (KMG-II): from individual species to whole genera.</title>
        <authorList>
            <person name="Goeker M."/>
        </authorList>
    </citation>
    <scope>NUCLEOTIDE SEQUENCE [LARGE SCALE GENOMIC DNA]</scope>
    <source>
        <strain evidence="5 6">DSM 13175</strain>
    </source>
</reference>
<organism evidence="5 6">
    <name type="scientific">Alkalibacterium olivapovliticus</name>
    <dbReference type="NCBI Taxonomy" id="99907"/>
    <lineage>
        <taxon>Bacteria</taxon>
        <taxon>Bacillati</taxon>
        <taxon>Bacillota</taxon>
        <taxon>Bacilli</taxon>
        <taxon>Lactobacillales</taxon>
        <taxon>Carnobacteriaceae</taxon>
        <taxon>Alkalibacterium</taxon>
    </lineage>
</organism>
<name>A0A2T0W6F4_9LACT</name>
<accession>A0A2T0W6F4</accession>
<dbReference type="AlphaFoldDB" id="A0A2T0W6F4"/>
<dbReference type="Proteomes" id="UP000238205">
    <property type="component" value="Unassembled WGS sequence"/>
</dbReference>
<dbReference type="EMBL" id="PVTO01000013">
    <property type="protein sequence ID" value="PRY82272.1"/>
    <property type="molecule type" value="Genomic_DNA"/>
</dbReference>